<evidence type="ECO:0000259" key="1">
    <source>
        <dbReference type="Pfam" id="PF18871"/>
    </source>
</evidence>
<dbReference type="AlphaFoldDB" id="A0AAP9WP60"/>
<evidence type="ECO:0000313" key="3">
    <source>
        <dbReference type="Proteomes" id="UP000663255"/>
    </source>
</evidence>
<protein>
    <recommendedName>
        <fullName evidence="1">HEPN/Toprim N-terminal domain-containing protein</fullName>
    </recommendedName>
</protein>
<dbReference type="Proteomes" id="UP000663255">
    <property type="component" value="Plasmid p1"/>
</dbReference>
<feature type="domain" description="HEPN/Toprim N-terminal" evidence="1">
    <location>
        <begin position="1"/>
        <end position="142"/>
    </location>
</feature>
<dbReference type="EMBL" id="CP043895">
    <property type="protein sequence ID" value="QOI53011.1"/>
    <property type="molecule type" value="Genomic_DNA"/>
</dbReference>
<accession>A0AAP9WP60</accession>
<name>A0AAP9WP60_LEPIR</name>
<evidence type="ECO:0000313" key="2">
    <source>
        <dbReference type="EMBL" id="QOI53011.1"/>
    </source>
</evidence>
<gene>
    <name evidence="2" type="ORF">Lepto1489_21800</name>
</gene>
<dbReference type="Pfam" id="PF18871">
    <property type="entry name" value="HEPN_Toprim_N"/>
    <property type="match status" value="1"/>
</dbReference>
<reference evidence="2" key="1">
    <citation type="submission" date="2019-09" db="EMBL/GenBank/DDBJ databases">
        <title>Comparative Genomics of Leptospira interrogans Reveals Genome Plasticity - A Common Adaptive Strategy for Survival in Various Hosts.</title>
        <authorList>
            <person name="Ramli S.R."/>
            <person name="Bunk B."/>
            <person name="Goris M."/>
            <person name="Bhuju S."/>
            <person name="Jarek M."/>
            <person name="Sproer C."/>
            <person name="Mustakim S."/>
            <person name="Strommenger B."/>
            <person name="Pessler F."/>
        </authorList>
    </citation>
    <scope>NUCLEOTIDE SEQUENCE</scope>
    <source>
        <strain evidence="2">1489</strain>
        <plasmid evidence="2">p1</plasmid>
    </source>
</reference>
<proteinExistence type="predicted"/>
<organism evidence="2 3">
    <name type="scientific">Leptospira interrogans serovar Bataviae</name>
    <dbReference type="NCBI Taxonomy" id="312175"/>
    <lineage>
        <taxon>Bacteria</taxon>
        <taxon>Pseudomonadati</taxon>
        <taxon>Spirochaetota</taxon>
        <taxon>Spirochaetia</taxon>
        <taxon>Leptospirales</taxon>
        <taxon>Leptospiraceae</taxon>
        <taxon>Leptospira</taxon>
    </lineage>
</organism>
<dbReference type="RefSeq" id="WP_061217319.1">
    <property type="nucleotide sequence ID" value="NZ_CP043895.1"/>
</dbReference>
<geneLocation type="plasmid" evidence="2 3">
    <name>p1</name>
</geneLocation>
<dbReference type="InterPro" id="IPR041487">
    <property type="entry name" value="HEPN/Toprim-NTD1"/>
</dbReference>
<sequence>MGAYGNIYLGDFELGYTRNYVDLEITNLFRTEDKKTFSINDPELPEIYKHHEEDHLDREDFTITILQIPVNILKDRLEILGYSFESSKIAFTEWVKLEIEYLKNFKDNLEDSLYNEEKIKFLEKLTVELWIEKITFYYNNRKAERYYDNFWEENWFGFGGEDLNVTLRIAIEVIGNNQSFTYDLTSLILNEFLEEAQDIVDSSNDLKDGYVRKYGKIIILTEGKSDSWILSKSLALLFPHLYRYYTFLDFEHSNLAGGVGYLTSTVKSFIGAGILNKVIALFDNDTAAKSAIKGLSKSRLPTNIKILQLPHNKLLESYPTIGPNGTMFMNVNGLAGSIETFLGITNLKDKDGSLFPIQWMGYDQTTKSYQGEILNKNDILLNFKKQIETCEKDSLQINNYDWEALRNVLNSIFIAFQSVDANNIIPKRNA</sequence>
<keyword evidence="2" id="KW-0614">Plasmid</keyword>